<proteinExistence type="predicted"/>
<organism evidence="2 3">
    <name type="scientific">Megasphaera cerevisiae DSM 20462</name>
    <dbReference type="NCBI Taxonomy" id="1122219"/>
    <lineage>
        <taxon>Bacteria</taxon>
        <taxon>Bacillati</taxon>
        <taxon>Bacillota</taxon>
        <taxon>Negativicutes</taxon>
        <taxon>Veillonellales</taxon>
        <taxon>Veillonellaceae</taxon>
        <taxon>Megasphaera</taxon>
    </lineage>
</organism>
<dbReference type="InParanoid" id="A0A0J6WUL9"/>
<feature type="domain" description="RNA polymerase sigma factor 70 region 4 type 2" evidence="1">
    <location>
        <begin position="6"/>
        <end position="36"/>
    </location>
</feature>
<sequence>MTDDEKRQIIVLRRDGLGYGKIAQQIGISVNTVKSFCRRSNLVISTGGKSVCECCGKQIEQVPGRKQKRFCSDSCRNKWWNRHLDLVKRKAVYTFTCQNCGKVFKTYGNSQRKFCCHACYIEYRFGGGRHG</sequence>
<dbReference type="AlphaFoldDB" id="A0A0J6WUL9"/>
<dbReference type="SUPFAM" id="SSF88659">
    <property type="entry name" value="Sigma3 and sigma4 domains of RNA polymerase sigma factors"/>
    <property type="match status" value="1"/>
</dbReference>
<dbReference type="GO" id="GO:0016987">
    <property type="term" value="F:sigma factor activity"/>
    <property type="evidence" value="ECO:0007669"/>
    <property type="project" value="InterPro"/>
</dbReference>
<dbReference type="PATRIC" id="fig|1122219.3.peg.2876"/>
<protein>
    <submittedName>
        <fullName evidence="2">Sigma-70 region 4 type 2</fullName>
    </submittedName>
</protein>
<reference evidence="2 3" key="1">
    <citation type="submission" date="2015-06" db="EMBL/GenBank/DDBJ databases">
        <title>Draft genome sequence of beer spoilage bacterium Megasphaera cerevisiae type strain 20462.</title>
        <authorList>
            <person name="Kutumbaka K."/>
            <person name="Pasmowitz J."/>
            <person name="Mategko J."/>
            <person name="Reyes D."/>
            <person name="Friedrich A."/>
            <person name="Han S."/>
            <person name="Martens-Habbena W."/>
            <person name="Neal-McKinney J."/>
            <person name="Janagama H.K."/>
            <person name="Nadala C."/>
            <person name="Samadpour M."/>
        </authorList>
    </citation>
    <scope>NUCLEOTIDE SEQUENCE [LARGE SCALE GENOMIC DNA]</scope>
    <source>
        <strain evidence="2 3">DSM 20462</strain>
    </source>
</reference>
<dbReference type="Proteomes" id="UP000036503">
    <property type="component" value="Unassembled WGS sequence"/>
</dbReference>
<dbReference type="EMBL" id="LEKT01000062">
    <property type="protein sequence ID" value="KMO85467.1"/>
    <property type="molecule type" value="Genomic_DNA"/>
</dbReference>
<dbReference type="OrthoDB" id="9792035at2"/>
<evidence type="ECO:0000259" key="1">
    <source>
        <dbReference type="Pfam" id="PF08281"/>
    </source>
</evidence>
<dbReference type="InterPro" id="IPR013249">
    <property type="entry name" value="RNA_pol_sigma70_r4_t2"/>
</dbReference>
<dbReference type="Gene3D" id="1.10.10.60">
    <property type="entry name" value="Homeodomain-like"/>
    <property type="match status" value="1"/>
</dbReference>
<name>A0A0J6WUL9_9FIRM</name>
<accession>A0A0J6WUL9</accession>
<dbReference type="Pfam" id="PF08281">
    <property type="entry name" value="Sigma70_r4_2"/>
    <property type="match status" value="1"/>
</dbReference>
<dbReference type="RefSeq" id="WP_048515341.1">
    <property type="nucleotide sequence ID" value="NZ_FUXD01000071.1"/>
</dbReference>
<dbReference type="GO" id="GO:0003677">
    <property type="term" value="F:DNA binding"/>
    <property type="evidence" value="ECO:0007669"/>
    <property type="project" value="InterPro"/>
</dbReference>
<dbReference type="GO" id="GO:0006352">
    <property type="term" value="P:DNA-templated transcription initiation"/>
    <property type="evidence" value="ECO:0007669"/>
    <property type="project" value="InterPro"/>
</dbReference>
<dbReference type="STRING" id="39029.BSR42_11685"/>
<comment type="caution">
    <text evidence="2">The sequence shown here is derived from an EMBL/GenBank/DDBJ whole genome shotgun (WGS) entry which is preliminary data.</text>
</comment>
<evidence type="ECO:0000313" key="2">
    <source>
        <dbReference type="EMBL" id="KMO85467.1"/>
    </source>
</evidence>
<evidence type="ECO:0000313" key="3">
    <source>
        <dbReference type="Proteomes" id="UP000036503"/>
    </source>
</evidence>
<dbReference type="InterPro" id="IPR013324">
    <property type="entry name" value="RNA_pol_sigma_r3/r4-like"/>
</dbReference>
<gene>
    <name evidence="2" type="ORF">AB840_13325</name>
</gene>
<keyword evidence="3" id="KW-1185">Reference proteome</keyword>